<accession>A0A7R9HVM5</accession>
<dbReference type="EMBL" id="OD564305">
    <property type="protein sequence ID" value="CAD7437687.1"/>
    <property type="molecule type" value="Genomic_DNA"/>
</dbReference>
<protein>
    <submittedName>
        <fullName evidence="1">Uncharacterized protein</fullName>
    </submittedName>
</protein>
<reference evidence="1" key="1">
    <citation type="submission" date="2020-11" db="EMBL/GenBank/DDBJ databases">
        <authorList>
            <person name="Tran Van P."/>
        </authorList>
    </citation>
    <scope>NUCLEOTIDE SEQUENCE</scope>
</reference>
<gene>
    <name evidence="1" type="ORF">TBIB3V08_LOCUS294</name>
</gene>
<dbReference type="AlphaFoldDB" id="A0A7R9HVM5"/>
<evidence type="ECO:0000313" key="1">
    <source>
        <dbReference type="EMBL" id="CAD7437687.1"/>
    </source>
</evidence>
<organism evidence="1">
    <name type="scientific">Timema bartmani</name>
    <dbReference type="NCBI Taxonomy" id="61472"/>
    <lineage>
        <taxon>Eukaryota</taxon>
        <taxon>Metazoa</taxon>
        <taxon>Ecdysozoa</taxon>
        <taxon>Arthropoda</taxon>
        <taxon>Hexapoda</taxon>
        <taxon>Insecta</taxon>
        <taxon>Pterygota</taxon>
        <taxon>Neoptera</taxon>
        <taxon>Polyneoptera</taxon>
        <taxon>Phasmatodea</taxon>
        <taxon>Timematodea</taxon>
        <taxon>Timematoidea</taxon>
        <taxon>Timematidae</taxon>
        <taxon>Timema</taxon>
    </lineage>
</organism>
<sequence>MIHCLSVWWEERRTVARTPVTSSAPLNAVPSVDRRPAGLPHHAAILHFLRLPPLALSSASLRPILWNGGREGERHGVASQLTKVSFRANKNKWITENVDGAKLLDRSCGKIMRLKYQFSRERMEVSDEEVAFLLWGWLEIHHEEKRDRSNWVHPMLKKRMDENSLTNYISELKCYPEKFANFVRLSVDTFHYILSNVEDIIRRRNTNYRKSITPEERLFITLRKRERMDRPDIFQELLLLEGEETETVDTGRSKPPSHAAFTVRNFLVDYFSSEQGRLPWQDAYAHVQ</sequence>
<proteinExistence type="predicted"/>
<name>A0A7R9HVM5_9NEOP</name>